<evidence type="ECO:0000313" key="1">
    <source>
        <dbReference type="EMBL" id="GAA0463225.1"/>
    </source>
</evidence>
<comment type="caution">
    <text evidence="1">The sequence shown here is derived from an EMBL/GenBank/DDBJ whole genome shotgun (WGS) entry which is preliminary data.</text>
</comment>
<sequence>MFLEETADRLEYPKLFPGYGPGLIGSMLVWGPPLTPDEKALWEPWHG</sequence>
<dbReference type="Proteomes" id="UP001500909">
    <property type="component" value="Unassembled WGS sequence"/>
</dbReference>
<name>A0ABN0ZYI1_9ACTN</name>
<accession>A0ABN0ZYI1</accession>
<dbReference type="EMBL" id="BAAABY010000023">
    <property type="protein sequence ID" value="GAA0463225.1"/>
    <property type="molecule type" value="Genomic_DNA"/>
</dbReference>
<evidence type="ECO:0000313" key="2">
    <source>
        <dbReference type="Proteomes" id="UP001500909"/>
    </source>
</evidence>
<protein>
    <submittedName>
        <fullName evidence="1">Uncharacterized protein</fullName>
    </submittedName>
</protein>
<reference evidence="1 2" key="1">
    <citation type="journal article" date="2019" name="Int. J. Syst. Evol. Microbiol.">
        <title>The Global Catalogue of Microorganisms (GCM) 10K type strain sequencing project: providing services to taxonomists for standard genome sequencing and annotation.</title>
        <authorList>
            <consortium name="The Broad Institute Genomics Platform"/>
            <consortium name="The Broad Institute Genome Sequencing Center for Infectious Disease"/>
            <person name="Wu L."/>
            <person name="Ma J."/>
        </authorList>
    </citation>
    <scope>NUCLEOTIDE SEQUENCE [LARGE SCALE GENOMIC DNA]</scope>
    <source>
        <strain evidence="1 2">JCM 4805</strain>
    </source>
</reference>
<keyword evidence="2" id="KW-1185">Reference proteome</keyword>
<gene>
    <name evidence="1" type="ORF">GCM10010361_28880</name>
</gene>
<proteinExistence type="predicted"/>
<organism evidence="1 2">
    <name type="scientific">Streptomyces olivaceiscleroticus</name>
    <dbReference type="NCBI Taxonomy" id="68245"/>
    <lineage>
        <taxon>Bacteria</taxon>
        <taxon>Bacillati</taxon>
        <taxon>Actinomycetota</taxon>
        <taxon>Actinomycetes</taxon>
        <taxon>Kitasatosporales</taxon>
        <taxon>Streptomycetaceae</taxon>
        <taxon>Streptomyces</taxon>
    </lineage>
</organism>